<keyword evidence="1" id="KW-0472">Membrane</keyword>
<gene>
    <name evidence="2" type="ORF">EUV02_08780</name>
</gene>
<organism evidence="2 3">
    <name type="scientific">Glacieibacterium arshaanense</name>
    <dbReference type="NCBI Taxonomy" id="2511025"/>
    <lineage>
        <taxon>Bacteria</taxon>
        <taxon>Pseudomonadati</taxon>
        <taxon>Pseudomonadota</taxon>
        <taxon>Alphaproteobacteria</taxon>
        <taxon>Sphingomonadales</taxon>
        <taxon>Sphingosinicellaceae</taxon>
        <taxon>Glacieibacterium</taxon>
    </lineage>
</organism>
<reference evidence="2 3" key="1">
    <citation type="submission" date="2019-02" db="EMBL/GenBank/DDBJ databases">
        <title>Polymorphobacter sp. isolated from the lake at the Tibet of China.</title>
        <authorList>
            <person name="Li A."/>
        </authorList>
    </citation>
    <scope>NUCLEOTIDE SEQUENCE [LARGE SCALE GENOMIC DNA]</scope>
    <source>
        <strain evidence="2 3">DJ1R-1</strain>
    </source>
</reference>
<dbReference type="RefSeq" id="WP_135245866.1">
    <property type="nucleotide sequence ID" value="NZ_SIHO01000002.1"/>
</dbReference>
<evidence type="ECO:0000256" key="1">
    <source>
        <dbReference type="SAM" id="Phobius"/>
    </source>
</evidence>
<name>A0A4Y9ENU0_9SPHN</name>
<keyword evidence="3" id="KW-1185">Reference proteome</keyword>
<dbReference type="OrthoDB" id="7255279at2"/>
<evidence type="ECO:0008006" key="4">
    <source>
        <dbReference type="Google" id="ProtNLM"/>
    </source>
</evidence>
<feature type="transmembrane region" description="Helical" evidence="1">
    <location>
        <begin position="6"/>
        <end position="31"/>
    </location>
</feature>
<dbReference type="EMBL" id="SIHO01000002">
    <property type="protein sequence ID" value="TFU03274.1"/>
    <property type="molecule type" value="Genomic_DNA"/>
</dbReference>
<comment type="caution">
    <text evidence="2">The sequence shown here is derived from an EMBL/GenBank/DDBJ whole genome shotgun (WGS) entry which is preliminary data.</text>
</comment>
<dbReference type="AlphaFoldDB" id="A0A4Y9ENU0"/>
<proteinExistence type="predicted"/>
<dbReference type="Proteomes" id="UP000297737">
    <property type="component" value="Unassembled WGS sequence"/>
</dbReference>
<keyword evidence="1" id="KW-1133">Transmembrane helix</keyword>
<evidence type="ECO:0000313" key="2">
    <source>
        <dbReference type="EMBL" id="TFU03274.1"/>
    </source>
</evidence>
<evidence type="ECO:0000313" key="3">
    <source>
        <dbReference type="Proteomes" id="UP000297737"/>
    </source>
</evidence>
<sequence length="330" mass="35860">MQRAALLNLAAMAAAIVAGIAAYLLLFATLVHKPLTLDIMGAYIDQKQRIMDATPSPRILILAGSNGRFSHSCAQITQDTGIACANLSTTASIGLKYQIDAYIDRMRPGDLLYLPLEYYDPAYPMRDDVGDEGAYLVHAAARRLPEIYGWRGVLRALFSFDLRFAISAVGEMLLERAGIDRRTNLATMNAHGDETGHTDAKAQAYRARNAALPKLSVSKQSFEDADYWSKVSLQLARVRARGVIVVGGLPTTFDDTEIAPEALVLLSRHYAAAGGCLLVLPNRSLYPRSYFYDASYHLTESHQHAHSSLLAPRLAAVLKAGGCPPAGVEP</sequence>
<keyword evidence="1" id="KW-0812">Transmembrane</keyword>
<protein>
    <recommendedName>
        <fullName evidence="4">SGNH/GDSL hydrolase family protein</fullName>
    </recommendedName>
</protein>
<accession>A0A4Y9ENU0</accession>